<dbReference type="RefSeq" id="WP_039939525.1">
    <property type="nucleotide sequence ID" value="NZ_AP025581.1"/>
</dbReference>
<gene>
    <name evidence="1" type="ORF">CE91St16_06530</name>
    <name evidence="2" type="ORF">RVH17_09370</name>
</gene>
<evidence type="ECO:0000313" key="2">
    <source>
        <dbReference type="EMBL" id="MDU0260319.1"/>
    </source>
</evidence>
<dbReference type="Proteomes" id="UP001055105">
    <property type="component" value="Unassembled WGS sequence"/>
</dbReference>
<dbReference type="Proteomes" id="UP001181347">
    <property type="component" value="Unassembled WGS sequence"/>
</dbReference>
<dbReference type="EMBL" id="BQOL01000001">
    <property type="protein sequence ID" value="GKI17745.1"/>
    <property type="molecule type" value="Genomic_DNA"/>
</dbReference>
<organism evidence="1 3">
    <name type="scientific">Alistipes finegoldii</name>
    <dbReference type="NCBI Taxonomy" id="214856"/>
    <lineage>
        <taxon>Bacteria</taxon>
        <taxon>Pseudomonadati</taxon>
        <taxon>Bacteroidota</taxon>
        <taxon>Bacteroidia</taxon>
        <taxon>Bacteroidales</taxon>
        <taxon>Rikenellaceae</taxon>
        <taxon>Alistipes</taxon>
    </lineage>
</organism>
<proteinExistence type="predicted"/>
<evidence type="ECO:0000313" key="1">
    <source>
        <dbReference type="EMBL" id="GKI17745.1"/>
    </source>
</evidence>
<evidence type="ECO:0000313" key="3">
    <source>
        <dbReference type="Proteomes" id="UP001055105"/>
    </source>
</evidence>
<sequence length="172" mass="20403">MRLTFDVDDRIHMDYLAYLFERDTSGAYIVTARNCFGKLIIGHTQAASLPPKEACGKFAVTFILPINEATQNFQNKFIYLSAQATKQLNISLRAYFELDFWEFVQRRKALRQRKEEIIEAFILSRKLFSAEYFESLHKRAYRRELKELEALKRKLTRRAYYIESLVDEPKKV</sequence>
<protein>
    <submittedName>
        <fullName evidence="1">Uncharacterized protein</fullName>
    </submittedName>
</protein>
<comment type="caution">
    <text evidence="1">The sequence shown here is derived from an EMBL/GenBank/DDBJ whole genome shotgun (WGS) entry which is preliminary data.</text>
</comment>
<dbReference type="EMBL" id="JAWDES010000005">
    <property type="protein sequence ID" value="MDU0260319.1"/>
    <property type="molecule type" value="Genomic_DNA"/>
</dbReference>
<dbReference type="AlphaFoldDB" id="A0AA37KKS5"/>
<reference evidence="2" key="2">
    <citation type="submission" date="2023-10" db="EMBL/GenBank/DDBJ databases">
        <title>Genome Sequence of the Bacteria from From Gut Wall in Crohn's Disease.</title>
        <authorList>
            <person name="Rodriguez-Palacios A."/>
        </authorList>
    </citation>
    <scope>NUCLEOTIDE SEQUENCE</scope>
    <source>
        <strain evidence="2">CavFT-hAR58</strain>
    </source>
</reference>
<name>A0AA37KKS5_9BACT</name>
<accession>A0AA37KKS5</accession>
<reference evidence="1" key="1">
    <citation type="submission" date="2022-01" db="EMBL/GenBank/DDBJ databases">
        <title>Novel bile acid biosynthetic pathways are enriched in the microbiome of centenarians.</title>
        <authorList>
            <person name="Sato Y."/>
            <person name="Atarashi K."/>
            <person name="Plichta R.D."/>
            <person name="Arai Y."/>
            <person name="Sasajima S."/>
            <person name="Kearney M.S."/>
            <person name="Suda W."/>
            <person name="Takeshita K."/>
            <person name="Sasaki T."/>
            <person name="Okamoto S."/>
            <person name="Skelly N.A."/>
            <person name="Okamura Y."/>
            <person name="Vlamakis H."/>
            <person name="Li Y."/>
            <person name="Tanoue T."/>
            <person name="Takei H."/>
            <person name="Nittono H."/>
            <person name="Narushima S."/>
            <person name="Irie J."/>
            <person name="Itoh H."/>
            <person name="Moriya K."/>
            <person name="Sugiura Y."/>
            <person name="Suematsu M."/>
            <person name="Moritoki N."/>
            <person name="Shibata S."/>
            <person name="Littman R.D."/>
            <person name="Fischbach A.M."/>
            <person name="Uwamino Y."/>
            <person name="Inoue T."/>
            <person name="Honda A."/>
            <person name="Hattori M."/>
            <person name="Murai T."/>
            <person name="Xavier J.R."/>
            <person name="Hirose N."/>
            <person name="Honda K."/>
        </authorList>
    </citation>
    <scope>NUCLEOTIDE SEQUENCE</scope>
    <source>
        <strain evidence="1">CE91-St16</strain>
    </source>
</reference>